<comment type="caution">
    <text evidence="6">The sequence shown here is derived from an EMBL/GenBank/DDBJ whole genome shotgun (WGS) entry which is preliminary data.</text>
</comment>
<protein>
    <submittedName>
        <fullName evidence="6">DoxX family protein</fullName>
    </submittedName>
</protein>
<keyword evidence="4 5" id="KW-0472">Membrane</keyword>
<dbReference type="RefSeq" id="WP_015256645.1">
    <property type="nucleotide sequence ID" value="NZ_CAJRAY010000042.1"/>
</dbReference>
<dbReference type="Pfam" id="PF07681">
    <property type="entry name" value="DoxX"/>
    <property type="match status" value="1"/>
</dbReference>
<evidence type="ECO:0000256" key="4">
    <source>
        <dbReference type="ARBA" id="ARBA00023136"/>
    </source>
</evidence>
<gene>
    <name evidence="6" type="primary">txxe 1613</name>
    <name evidence="6" type="ORF">TXXE_09335</name>
</gene>
<reference evidence="6 7" key="1">
    <citation type="submission" date="2021-04" db="EMBL/GenBank/DDBJ databases">
        <authorList>
            <person name="Rakotoarivonina H."/>
        </authorList>
    </citation>
    <scope>NUCLEOTIDE SEQUENCE [LARGE SCALE GENOMIC DNA]</scope>
    <source>
        <strain evidence="6 7">XE</strain>
    </source>
</reference>
<dbReference type="PANTHER" id="PTHR39157:SF1">
    <property type="entry name" value="DOXX FAMILY PROTEIN"/>
    <property type="match status" value="1"/>
</dbReference>
<feature type="transmembrane region" description="Helical" evidence="5">
    <location>
        <begin position="89"/>
        <end position="114"/>
    </location>
</feature>
<keyword evidence="2 5" id="KW-0812">Transmembrane</keyword>
<feature type="transmembrane region" description="Helical" evidence="5">
    <location>
        <begin position="9"/>
        <end position="27"/>
    </location>
</feature>
<dbReference type="Proteomes" id="UP000681526">
    <property type="component" value="Unassembled WGS sequence"/>
</dbReference>
<evidence type="ECO:0000313" key="7">
    <source>
        <dbReference type="Proteomes" id="UP000681526"/>
    </source>
</evidence>
<name>A0ABN7RUH9_THEXY</name>
<feature type="transmembrane region" description="Helical" evidence="5">
    <location>
        <begin position="126"/>
        <end position="146"/>
    </location>
</feature>
<evidence type="ECO:0000256" key="2">
    <source>
        <dbReference type="ARBA" id="ARBA00022692"/>
    </source>
</evidence>
<accession>A0ABN7RUH9</accession>
<evidence type="ECO:0000256" key="5">
    <source>
        <dbReference type="SAM" id="Phobius"/>
    </source>
</evidence>
<sequence>MMKFWRENVYAAGALLLLRLYIGWMWLEAGWHKMTGGFDAAGFLTRAVENPVADKATGAAVYPTYTAFIEHFALPNVKLINFLIPVGEFLIGLGLILGALTTAAAFFGLMLNFLFLFAGTVSTNPWMVLLGALIFIGGANAGAFGLDRWLMPILRAGWKKIFRRKDTLGGGTTDAAPKAV</sequence>
<organism evidence="6 7">
    <name type="scientific">Thermobacillus xylanilyticus</name>
    <dbReference type="NCBI Taxonomy" id="76633"/>
    <lineage>
        <taxon>Bacteria</taxon>
        <taxon>Bacillati</taxon>
        <taxon>Bacillota</taxon>
        <taxon>Bacilli</taxon>
        <taxon>Bacillales</taxon>
        <taxon>Paenibacillaceae</taxon>
        <taxon>Thermobacillus</taxon>
    </lineage>
</organism>
<keyword evidence="3 5" id="KW-1133">Transmembrane helix</keyword>
<comment type="subcellular location">
    <subcellularLocation>
        <location evidence="1">Membrane</location>
        <topology evidence="1">Multi-pass membrane protein</topology>
    </subcellularLocation>
</comment>
<proteinExistence type="predicted"/>
<evidence type="ECO:0000256" key="1">
    <source>
        <dbReference type="ARBA" id="ARBA00004141"/>
    </source>
</evidence>
<dbReference type="EMBL" id="CAJRAY010000042">
    <property type="protein sequence ID" value="CAG5085920.1"/>
    <property type="molecule type" value="Genomic_DNA"/>
</dbReference>
<evidence type="ECO:0000313" key="6">
    <source>
        <dbReference type="EMBL" id="CAG5085920.1"/>
    </source>
</evidence>
<keyword evidence="7" id="KW-1185">Reference proteome</keyword>
<evidence type="ECO:0000256" key="3">
    <source>
        <dbReference type="ARBA" id="ARBA00022989"/>
    </source>
</evidence>
<dbReference type="InterPro" id="IPR032808">
    <property type="entry name" value="DoxX"/>
</dbReference>
<dbReference type="PANTHER" id="PTHR39157">
    <property type="entry name" value="INTEGRAL MEMBRANE PROTEIN-RELATED"/>
    <property type="match status" value="1"/>
</dbReference>